<name>A0AAE1YND3_9LAMI</name>
<organism evidence="1 2">
    <name type="scientific">Sesamum alatum</name>
    <dbReference type="NCBI Taxonomy" id="300844"/>
    <lineage>
        <taxon>Eukaryota</taxon>
        <taxon>Viridiplantae</taxon>
        <taxon>Streptophyta</taxon>
        <taxon>Embryophyta</taxon>
        <taxon>Tracheophyta</taxon>
        <taxon>Spermatophyta</taxon>
        <taxon>Magnoliopsida</taxon>
        <taxon>eudicotyledons</taxon>
        <taxon>Gunneridae</taxon>
        <taxon>Pentapetalae</taxon>
        <taxon>asterids</taxon>
        <taxon>lamiids</taxon>
        <taxon>Lamiales</taxon>
        <taxon>Pedaliaceae</taxon>
        <taxon>Sesamum</taxon>
    </lineage>
</organism>
<dbReference type="Proteomes" id="UP001293254">
    <property type="component" value="Unassembled WGS sequence"/>
</dbReference>
<protein>
    <submittedName>
        <fullName evidence="1">Uncharacterized protein</fullName>
    </submittedName>
</protein>
<dbReference type="AlphaFoldDB" id="A0AAE1YND3"/>
<evidence type="ECO:0000313" key="1">
    <source>
        <dbReference type="EMBL" id="KAK4432961.1"/>
    </source>
</evidence>
<proteinExistence type="predicted"/>
<sequence>MGWNWGGGGETDNKWKFGRAAGWWWTLPRSKTMVLGLGFLVNGKVQQLLRAETLDRAQGPEAFMSPTLCEVLRRIGGEGTESCCGSSCICWVSFWLWVGIRPTVEEPVRVEGQRECVVHR</sequence>
<dbReference type="EMBL" id="JACGWO010000003">
    <property type="protein sequence ID" value="KAK4432961.1"/>
    <property type="molecule type" value="Genomic_DNA"/>
</dbReference>
<reference evidence="1" key="2">
    <citation type="journal article" date="2024" name="Plant">
        <title>Genomic evolution and insights into agronomic trait innovations of Sesamum species.</title>
        <authorList>
            <person name="Miao H."/>
            <person name="Wang L."/>
            <person name="Qu L."/>
            <person name="Liu H."/>
            <person name="Sun Y."/>
            <person name="Le M."/>
            <person name="Wang Q."/>
            <person name="Wei S."/>
            <person name="Zheng Y."/>
            <person name="Lin W."/>
            <person name="Duan Y."/>
            <person name="Cao H."/>
            <person name="Xiong S."/>
            <person name="Wang X."/>
            <person name="Wei L."/>
            <person name="Li C."/>
            <person name="Ma Q."/>
            <person name="Ju M."/>
            <person name="Zhao R."/>
            <person name="Li G."/>
            <person name="Mu C."/>
            <person name="Tian Q."/>
            <person name="Mei H."/>
            <person name="Zhang T."/>
            <person name="Gao T."/>
            <person name="Zhang H."/>
        </authorList>
    </citation>
    <scope>NUCLEOTIDE SEQUENCE</scope>
    <source>
        <strain evidence="1">3651</strain>
    </source>
</reference>
<accession>A0AAE1YND3</accession>
<gene>
    <name evidence="1" type="ORF">Salat_1058300</name>
</gene>
<reference evidence="1" key="1">
    <citation type="submission" date="2020-06" db="EMBL/GenBank/DDBJ databases">
        <authorList>
            <person name="Li T."/>
            <person name="Hu X."/>
            <person name="Zhang T."/>
            <person name="Song X."/>
            <person name="Zhang H."/>
            <person name="Dai N."/>
            <person name="Sheng W."/>
            <person name="Hou X."/>
            <person name="Wei L."/>
        </authorList>
    </citation>
    <scope>NUCLEOTIDE SEQUENCE</scope>
    <source>
        <strain evidence="1">3651</strain>
        <tissue evidence="1">Leaf</tissue>
    </source>
</reference>
<evidence type="ECO:0000313" key="2">
    <source>
        <dbReference type="Proteomes" id="UP001293254"/>
    </source>
</evidence>
<keyword evidence="2" id="KW-1185">Reference proteome</keyword>
<comment type="caution">
    <text evidence="1">The sequence shown here is derived from an EMBL/GenBank/DDBJ whole genome shotgun (WGS) entry which is preliminary data.</text>
</comment>